<protein>
    <submittedName>
        <fullName evidence="1">Uncharacterized protein</fullName>
    </submittedName>
</protein>
<dbReference type="HOGENOM" id="CLU_3088454_0_0_1"/>
<accession>U9T7Y0</accession>
<organism evidence="1">
    <name type="scientific">Rhizophagus irregularis (strain DAOM 181602 / DAOM 197198 / MUCL 43194)</name>
    <name type="common">Arbuscular mycorrhizal fungus</name>
    <name type="synonym">Glomus intraradices</name>
    <dbReference type="NCBI Taxonomy" id="747089"/>
    <lineage>
        <taxon>Eukaryota</taxon>
        <taxon>Fungi</taxon>
        <taxon>Fungi incertae sedis</taxon>
        <taxon>Mucoromycota</taxon>
        <taxon>Glomeromycotina</taxon>
        <taxon>Glomeromycetes</taxon>
        <taxon>Glomerales</taxon>
        <taxon>Glomeraceae</taxon>
        <taxon>Rhizophagus</taxon>
    </lineage>
</organism>
<proteinExistence type="predicted"/>
<sequence length="52" mass="6401">MVSKLIHNYPRFDINYYSIYETEDEHIVINRKSEKKRIRLVDDEDLVCIIWS</sequence>
<evidence type="ECO:0000313" key="1">
    <source>
        <dbReference type="EMBL" id="ESA04255.1"/>
    </source>
</evidence>
<gene>
    <name evidence="1" type="ORF">GLOINDRAFT_4776</name>
</gene>
<dbReference type="AlphaFoldDB" id="U9T7Y0"/>
<reference evidence="1" key="1">
    <citation type="submission" date="2013-07" db="EMBL/GenBank/DDBJ databases">
        <title>The genome of an arbuscular mycorrhizal fungus provides insights into the evolution of the oldest plant symbiosis.</title>
        <authorList>
            <consortium name="DOE Joint Genome Institute"/>
            <person name="Tisserant E."/>
            <person name="Malbreil M."/>
            <person name="Kuo A."/>
            <person name="Kohler A."/>
            <person name="Symeonidi A."/>
            <person name="Balestrini R."/>
            <person name="Charron P."/>
            <person name="Duensing N."/>
            <person name="Frei-dit-Frey N."/>
            <person name="Gianinazzi-Pearson V."/>
            <person name="Gilbert B."/>
            <person name="Handa Y."/>
            <person name="Hijri M."/>
            <person name="Kaul R."/>
            <person name="Kawaguchi M."/>
            <person name="Krajinski F."/>
            <person name="Lammers P."/>
            <person name="Lapierre D."/>
            <person name="Masclaux F.G."/>
            <person name="Murat C."/>
            <person name="Morin E."/>
            <person name="Ndikumana S."/>
            <person name="Pagni M."/>
            <person name="Petitpierre D."/>
            <person name="Requena N."/>
            <person name="Rosikiewicz P."/>
            <person name="Riley R."/>
            <person name="Saito K."/>
            <person name="San Clemente H."/>
            <person name="Shapiro H."/>
            <person name="van Tuinen D."/>
            <person name="Becard G."/>
            <person name="Bonfante P."/>
            <person name="Paszkowski U."/>
            <person name="Shachar-Hill Y."/>
            <person name="Young J.P."/>
            <person name="Sanders I.R."/>
            <person name="Henrissat B."/>
            <person name="Rensing S.A."/>
            <person name="Grigoriev I.V."/>
            <person name="Corradi N."/>
            <person name="Roux C."/>
            <person name="Martin F."/>
        </authorList>
    </citation>
    <scope>NUCLEOTIDE SEQUENCE</scope>
    <source>
        <strain evidence="1">DAOM 197198</strain>
    </source>
</reference>
<name>U9T7Y0_RHIID</name>
<dbReference type="EMBL" id="KI294450">
    <property type="protein sequence ID" value="ESA04255.1"/>
    <property type="molecule type" value="Genomic_DNA"/>
</dbReference>